<keyword evidence="5" id="KW-0862">Zinc</keyword>
<dbReference type="InterPro" id="IPR013149">
    <property type="entry name" value="ADH-like_C"/>
</dbReference>
<dbReference type="Gene3D" id="3.90.180.10">
    <property type="entry name" value="Medium-chain alcohol dehydrogenases, catalytic domain"/>
    <property type="match status" value="1"/>
</dbReference>
<proteinExistence type="inferred from homology"/>
<name>A0ABT0ZH04_9ACTN</name>
<dbReference type="InterPro" id="IPR036291">
    <property type="entry name" value="NAD(P)-bd_dom_sf"/>
</dbReference>
<comment type="cofactor">
    <cofactor evidence="1">
        <name>Zn(2+)</name>
        <dbReference type="ChEBI" id="CHEBI:29105"/>
    </cofactor>
</comment>
<evidence type="ECO:0000256" key="4">
    <source>
        <dbReference type="ARBA" id="ARBA00022723"/>
    </source>
</evidence>
<evidence type="ECO:0000313" key="8">
    <source>
        <dbReference type="EMBL" id="MCN9242870.1"/>
    </source>
</evidence>
<dbReference type="Proteomes" id="UP001523219">
    <property type="component" value="Unassembled WGS sequence"/>
</dbReference>
<evidence type="ECO:0000256" key="5">
    <source>
        <dbReference type="ARBA" id="ARBA00022833"/>
    </source>
</evidence>
<evidence type="ECO:0000256" key="6">
    <source>
        <dbReference type="ARBA" id="ARBA00023002"/>
    </source>
</evidence>
<dbReference type="Pfam" id="PF08240">
    <property type="entry name" value="ADH_N"/>
    <property type="match status" value="1"/>
</dbReference>
<reference evidence="8 9" key="1">
    <citation type="submission" date="2022-05" db="EMBL/GenBank/DDBJ databases">
        <title>Streptomyces sp. nov. RY43-2 isolated from soil of a peat swamp forest.</title>
        <authorList>
            <person name="Kanchanasin P."/>
            <person name="Tanasupawat S."/>
            <person name="Phongsopitanun W."/>
        </authorList>
    </citation>
    <scope>NUCLEOTIDE SEQUENCE [LARGE SCALE GENOMIC DNA]</scope>
    <source>
        <strain evidence="8 9">RY43-2</strain>
    </source>
</reference>
<accession>A0ABT0ZH04</accession>
<keyword evidence="4" id="KW-0479">Metal-binding</keyword>
<dbReference type="InterPro" id="IPR020843">
    <property type="entry name" value="ER"/>
</dbReference>
<comment type="caution">
    <text evidence="8">The sequence shown here is derived from an EMBL/GenBank/DDBJ whole genome shotgun (WGS) entry which is preliminary data.</text>
</comment>
<keyword evidence="9" id="KW-1185">Reference proteome</keyword>
<dbReference type="PANTHER" id="PTHR42940">
    <property type="entry name" value="ALCOHOL DEHYDROGENASE 1-RELATED"/>
    <property type="match status" value="1"/>
</dbReference>
<comment type="similarity">
    <text evidence="2">Belongs to the zinc-containing alcohol dehydrogenase family.</text>
</comment>
<dbReference type="SMART" id="SM00829">
    <property type="entry name" value="PKS_ER"/>
    <property type="match status" value="1"/>
</dbReference>
<evidence type="ECO:0000256" key="3">
    <source>
        <dbReference type="ARBA" id="ARBA00013190"/>
    </source>
</evidence>
<dbReference type="CDD" id="cd08296">
    <property type="entry name" value="CAD_like"/>
    <property type="match status" value="1"/>
</dbReference>
<keyword evidence="6" id="KW-0560">Oxidoreductase</keyword>
<feature type="domain" description="Enoyl reductase (ER)" evidence="7">
    <location>
        <begin position="13"/>
        <end position="335"/>
    </location>
</feature>
<dbReference type="SUPFAM" id="SSF51735">
    <property type="entry name" value="NAD(P)-binding Rossmann-fold domains"/>
    <property type="match status" value="1"/>
</dbReference>
<dbReference type="InterPro" id="IPR013154">
    <property type="entry name" value="ADH-like_N"/>
</dbReference>
<dbReference type="PANTHER" id="PTHR42940:SF7">
    <property type="entry name" value="ALCOHOL DEHYDROGENASE-LIKE N-TERMINAL DOMAIN-CONTAINING PROTEIN"/>
    <property type="match status" value="1"/>
</dbReference>
<dbReference type="InterPro" id="IPR011032">
    <property type="entry name" value="GroES-like_sf"/>
</dbReference>
<dbReference type="RefSeq" id="WP_252426193.1">
    <property type="nucleotide sequence ID" value="NZ_JAMWMR010000017.1"/>
</dbReference>
<dbReference type="EMBL" id="JAMWMR010000017">
    <property type="protein sequence ID" value="MCN9242870.1"/>
    <property type="molecule type" value="Genomic_DNA"/>
</dbReference>
<protein>
    <recommendedName>
        <fullName evidence="3">alcohol dehydrogenase</fullName>
        <ecNumber evidence="3">1.1.1.1</ecNumber>
    </recommendedName>
</protein>
<evidence type="ECO:0000256" key="1">
    <source>
        <dbReference type="ARBA" id="ARBA00001947"/>
    </source>
</evidence>
<sequence>MSVMRVAQVAEPGGKFEIVERELPEPGPGHVRIAVEASGICHSDAMFVQASFPGITFPVVAGHEVAGRIDAVGEGTSDWKVGDRVGVGWFGGQCGHCPPCRQGDFVSCFELKVPGLSYDGGYATHMVAPVEALARIPEGLDAADAAPLGCAGVTTFMGLRNSPARAGDLVAILGVGGLGHLGVQYAAKMGFETVAIARGQDKEPLARRLGADHYIDSTAADPARALKDLGGAKVVLATAANSDAMAATIDGLAPRGRLVVIGVTDQPIKVTPLQLITGSQSVAGHASGTARDVEETMAFSAHAGVRPMIEAAPLDEINTAFARMLSGAARFRMVLRTT</sequence>
<gene>
    <name evidence="8" type="ORF">NGF19_19065</name>
</gene>
<dbReference type="Pfam" id="PF00107">
    <property type="entry name" value="ADH_zinc_N"/>
    <property type="match status" value="1"/>
</dbReference>
<organism evidence="8 9">
    <name type="scientific">Streptomyces macrolidinus</name>
    <dbReference type="NCBI Taxonomy" id="2952607"/>
    <lineage>
        <taxon>Bacteria</taxon>
        <taxon>Bacillati</taxon>
        <taxon>Actinomycetota</taxon>
        <taxon>Actinomycetes</taxon>
        <taxon>Kitasatosporales</taxon>
        <taxon>Streptomycetaceae</taxon>
        <taxon>Streptomyces</taxon>
    </lineage>
</organism>
<evidence type="ECO:0000256" key="2">
    <source>
        <dbReference type="ARBA" id="ARBA00008072"/>
    </source>
</evidence>
<evidence type="ECO:0000313" key="9">
    <source>
        <dbReference type="Proteomes" id="UP001523219"/>
    </source>
</evidence>
<dbReference type="SUPFAM" id="SSF50129">
    <property type="entry name" value="GroES-like"/>
    <property type="match status" value="1"/>
</dbReference>
<dbReference type="Gene3D" id="3.40.50.720">
    <property type="entry name" value="NAD(P)-binding Rossmann-like Domain"/>
    <property type="match status" value="1"/>
</dbReference>
<dbReference type="EC" id="1.1.1.1" evidence="3"/>
<evidence type="ECO:0000259" key="7">
    <source>
        <dbReference type="SMART" id="SM00829"/>
    </source>
</evidence>